<sequence length="73" mass="8360">MAERTITEDNLGAWVIKCDPETKFDLPGAIHDGLQTIETWSVVPGYRSDMMASNDKIILWVSPVRQAEVRHRY</sequence>
<dbReference type="Proteomes" id="UP000732378">
    <property type="component" value="Unassembled WGS sequence"/>
</dbReference>
<protein>
    <submittedName>
        <fullName evidence="1">Uncharacterized protein</fullName>
    </submittedName>
</protein>
<comment type="caution">
    <text evidence="1">The sequence shown here is derived from an EMBL/GenBank/DDBJ whole genome shotgun (WGS) entry which is preliminary data.</text>
</comment>
<proteinExistence type="predicted"/>
<evidence type="ECO:0000313" key="1">
    <source>
        <dbReference type="EMBL" id="MBM7508534.1"/>
    </source>
</evidence>
<keyword evidence="2" id="KW-1185">Reference proteome</keyword>
<organism evidence="1 2">
    <name type="scientific">Nocardioides salarius</name>
    <dbReference type="NCBI Taxonomy" id="374513"/>
    <lineage>
        <taxon>Bacteria</taxon>
        <taxon>Bacillati</taxon>
        <taxon>Actinomycetota</taxon>
        <taxon>Actinomycetes</taxon>
        <taxon>Propionibacteriales</taxon>
        <taxon>Nocardioidaceae</taxon>
        <taxon>Nocardioides</taxon>
    </lineage>
</organism>
<evidence type="ECO:0000313" key="2">
    <source>
        <dbReference type="Proteomes" id="UP000732378"/>
    </source>
</evidence>
<dbReference type="RefSeq" id="WP_193671200.1">
    <property type="nucleotide sequence ID" value="NZ_JACDTV010000040.1"/>
</dbReference>
<reference evidence="1 2" key="1">
    <citation type="submission" date="2021-01" db="EMBL/GenBank/DDBJ databases">
        <title>Sequencing the genomes of 1000 actinobacteria strains.</title>
        <authorList>
            <person name="Klenk H.-P."/>
        </authorList>
    </citation>
    <scope>NUCLEOTIDE SEQUENCE [LARGE SCALE GENOMIC DNA]</scope>
    <source>
        <strain evidence="1 2">DSM 18239</strain>
    </source>
</reference>
<name>A0ABS2MBF9_9ACTN</name>
<gene>
    <name evidence="1" type="ORF">JOE61_002348</name>
</gene>
<accession>A0ABS2MBF9</accession>
<dbReference type="EMBL" id="JAFBBZ010000001">
    <property type="protein sequence ID" value="MBM7508534.1"/>
    <property type="molecule type" value="Genomic_DNA"/>
</dbReference>